<dbReference type="EMBL" id="FQWC01000014">
    <property type="protein sequence ID" value="SHH87724.1"/>
    <property type="molecule type" value="Genomic_DNA"/>
</dbReference>
<dbReference type="InterPro" id="IPR028921">
    <property type="entry name" value="NTF2_fold_dom"/>
</dbReference>
<dbReference type="STRING" id="370979.SAMN05443663_11431"/>
<organism evidence="2 3">
    <name type="scientific">Flavobacterium defluvii</name>
    <dbReference type="NCBI Taxonomy" id="370979"/>
    <lineage>
        <taxon>Bacteria</taxon>
        <taxon>Pseudomonadati</taxon>
        <taxon>Bacteroidota</taxon>
        <taxon>Flavobacteriia</taxon>
        <taxon>Flavobacteriales</taxon>
        <taxon>Flavobacteriaceae</taxon>
        <taxon>Flavobacterium</taxon>
    </lineage>
</organism>
<name>A0A1M5WKM4_9FLAO</name>
<dbReference type="Proteomes" id="UP000184071">
    <property type="component" value="Unassembled WGS sequence"/>
</dbReference>
<dbReference type="RefSeq" id="WP_084538697.1">
    <property type="nucleotide sequence ID" value="NZ_FQWC01000014.1"/>
</dbReference>
<reference evidence="3" key="1">
    <citation type="submission" date="2016-11" db="EMBL/GenBank/DDBJ databases">
        <authorList>
            <person name="Varghese N."/>
            <person name="Submissions S."/>
        </authorList>
    </citation>
    <scope>NUCLEOTIDE SEQUENCE [LARGE SCALE GENOMIC DNA]</scope>
    <source>
        <strain evidence="3">DSM 17963</strain>
    </source>
</reference>
<feature type="domain" description="NTF2 fold" evidence="1">
    <location>
        <begin position="67"/>
        <end position="132"/>
    </location>
</feature>
<dbReference type="AlphaFoldDB" id="A0A1M5WKM4"/>
<dbReference type="Pfam" id="PF15631">
    <property type="entry name" value="Imm-NTF2-2"/>
    <property type="match status" value="1"/>
</dbReference>
<evidence type="ECO:0000313" key="3">
    <source>
        <dbReference type="Proteomes" id="UP000184071"/>
    </source>
</evidence>
<keyword evidence="3" id="KW-1185">Reference proteome</keyword>
<sequence>MDEPDMGSYKKNIMKNKIYTLFILIFLMTSCNSGSKENKGEKKFIREIKTKKSPYSFKKDVVPNAETAIKIAEAIWLPIYGENIYEEKPYVAKLNENNVWVVIGTVHSVKGGAAYIEIQKHDGKILQVYHEK</sequence>
<gene>
    <name evidence="2" type="ORF">SAMN05443663_11431</name>
</gene>
<protein>
    <submittedName>
        <fullName evidence="2">NTF2 fold immunity protein</fullName>
    </submittedName>
</protein>
<evidence type="ECO:0000259" key="1">
    <source>
        <dbReference type="Pfam" id="PF15631"/>
    </source>
</evidence>
<dbReference type="OrthoDB" id="679072at2"/>
<evidence type="ECO:0000313" key="2">
    <source>
        <dbReference type="EMBL" id="SHH87724.1"/>
    </source>
</evidence>
<proteinExistence type="predicted"/>
<accession>A0A1M5WKM4</accession>